<comment type="similarity">
    <text evidence="2">Belongs to the NPC2 family.</text>
</comment>
<dbReference type="InterPro" id="IPR033916">
    <property type="entry name" value="ML_Npc2-like"/>
</dbReference>
<dbReference type="Pfam" id="PF02221">
    <property type="entry name" value="E1_DerP2_DerF2"/>
    <property type="match status" value="3"/>
</dbReference>
<dbReference type="AlphaFoldDB" id="A0A077Z0I4"/>
<keyword evidence="4 6" id="KW-0732">Signal</keyword>
<evidence type="ECO:0000256" key="3">
    <source>
        <dbReference type="ARBA" id="ARBA00022525"/>
    </source>
</evidence>
<dbReference type="SMART" id="SM00737">
    <property type="entry name" value="ML"/>
    <property type="match status" value="3"/>
</dbReference>
<dbReference type="InterPro" id="IPR039670">
    <property type="entry name" value="NPC2-like"/>
</dbReference>
<dbReference type="GO" id="GO:0032934">
    <property type="term" value="F:sterol binding"/>
    <property type="evidence" value="ECO:0007669"/>
    <property type="project" value="InterPro"/>
</dbReference>
<reference evidence="8" key="2">
    <citation type="submission" date="2014-03" db="EMBL/GenBank/DDBJ databases">
        <title>The whipworm genome and dual-species transcriptomics of an intimate host-pathogen interaction.</title>
        <authorList>
            <person name="Foth B.J."/>
            <person name="Tsai I.J."/>
            <person name="Reid A.J."/>
            <person name="Bancroft A.J."/>
            <person name="Nichol S."/>
            <person name="Tracey A."/>
            <person name="Holroyd N."/>
            <person name="Cotton J.A."/>
            <person name="Stanley E.J."/>
            <person name="Zarowiecki M."/>
            <person name="Liu J.Z."/>
            <person name="Huckvale T."/>
            <person name="Cooper P.J."/>
            <person name="Grencis R.K."/>
            <person name="Berriman M."/>
        </authorList>
    </citation>
    <scope>NUCLEOTIDE SEQUENCE [LARGE SCALE GENOMIC DNA]</scope>
</reference>
<dbReference type="GO" id="GO:0005576">
    <property type="term" value="C:extracellular region"/>
    <property type="evidence" value="ECO:0007669"/>
    <property type="project" value="UniProtKB-SubCell"/>
</dbReference>
<evidence type="ECO:0000256" key="5">
    <source>
        <dbReference type="ARBA" id="ARBA00023157"/>
    </source>
</evidence>
<dbReference type="Proteomes" id="UP000030665">
    <property type="component" value="Unassembled WGS sequence"/>
</dbReference>
<evidence type="ECO:0000256" key="4">
    <source>
        <dbReference type="ARBA" id="ARBA00022729"/>
    </source>
</evidence>
<keyword evidence="5" id="KW-1015">Disulfide bond</keyword>
<name>A0A077Z0I4_TRITR</name>
<evidence type="ECO:0000256" key="2">
    <source>
        <dbReference type="ARBA" id="ARBA00006370"/>
    </source>
</evidence>
<evidence type="ECO:0000313" key="9">
    <source>
        <dbReference type="Proteomes" id="UP000030665"/>
    </source>
</evidence>
<keyword evidence="3" id="KW-0964">Secreted</keyword>
<organism evidence="8 9">
    <name type="scientific">Trichuris trichiura</name>
    <name type="common">Whipworm</name>
    <name type="synonym">Trichocephalus trichiurus</name>
    <dbReference type="NCBI Taxonomy" id="36087"/>
    <lineage>
        <taxon>Eukaryota</taxon>
        <taxon>Metazoa</taxon>
        <taxon>Ecdysozoa</taxon>
        <taxon>Nematoda</taxon>
        <taxon>Enoplea</taxon>
        <taxon>Dorylaimia</taxon>
        <taxon>Trichinellida</taxon>
        <taxon>Trichuridae</taxon>
        <taxon>Trichuris</taxon>
    </lineage>
</organism>
<evidence type="ECO:0000313" key="8">
    <source>
        <dbReference type="EMBL" id="CDW53173.1"/>
    </source>
</evidence>
<proteinExistence type="inferred from homology"/>
<sequence length="419" mass="45783">MTRANFVSSVLLLLLLCATTILPKSIEYNNCKSIFQIKEVAVDPCNDPGFTCPLVRGENATISITFVPTKEVRNLTAVVHGISKEALIGKVPFHLPNPNACKDSNLVCPLKKGQQYVYRQTLPIKPIYPKIVLLIKWELVEHIGDEAKKEDSPVCVIVRAKIIDPIDYKDCGNVKTSFSIVRFQLLTQVDYCSGSAAGSIQNVTVEPCSNPADCELKKGTSPTIRIAFTPNSQTTQLKAVVHGIVKGIPVPFPLPNPDACKDSGITCPLSGKVPALYEQAFEVKSSYPSIGLLIRWELKNEQDKDESLAAVGYFAGSPAATVTKVTVDPCDNPNECRYRMGHDAILSIAFIPKNRTTRVTAGIEGMLGQLTFPYHLPNPDGCKNSGLVCDLIEGKEVTYTIRMPIPVYVPIVSSPFHLL</sequence>
<feature type="domain" description="MD-2-related lipid-recognition" evidence="7">
    <location>
        <begin position="319"/>
        <end position="416"/>
    </location>
</feature>
<comment type="subcellular location">
    <subcellularLocation>
        <location evidence="1">Secreted</location>
    </subcellularLocation>
</comment>
<dbReference type="CDD" id="cd00916">
    <property type="entry name" value="Npc2_like"/>
    <property type="match status" value="1"/>
</dbReference>
<evidence type="ECO:0000256" key="1">
    <source>
        <dbReference type="ARBA" id="ARBA00004613"/>
    </source>
</evidence>
<dbReference type="InterPro" id="IPR014756">
    <property type="entry name" value="Ig_E-set"/>
</dbReference>
<accession>A0A077Z0I4</accession>
<dbReference type="PANTHER" id="PTHR11306:SF68">
    <property type="entry name" value="NPC INTRACELLULAR CHOLESTEROL TRANSPORTER 2"/>
    <property type="match status" value="1"/>
</dbReference>
<feature type="chain" id="PRO_5001728228" evidence="6">
    <location>
        <begin position="24"/>
        <end position="419"/>
    </location>
</feature>
<dbReference type="STRING" id="36087.A0A077Z0I4"/>
<feature type="domain" description="MD-2-related lipid-recognition" evidence="7">
    <location>
        <begin position="28"/>
        <end position="160"/>
    </location>
</feature>
<evidence type="ECO:0000259" key="7">
    <source>
        <dbReference type="SMART" id="SM00737"/>
    </source>
</evidence>
<reference evidence="8" key="1">
    <citation type="submission" date="2014-01" db="EMBL/GenBank/DDBJ databases">
        <authorList>
            <person name="Aslett M."/>
        </authorList>
    </citation>
    <scope>NUCLEOTIDE SEQUENCE</scope>
</reference>
<evidence type="ECO:0000256" key="6">
    <source>
        <dbReference type="SAM" id="SignalP"/>
    </source>
</evidence>
<feature type="signal peptide" evidence="6">
    <location>
        <begin position="1"/>
        <end position="23"/>
    </location>
</feature>
<dbReference type="InterPro" id="IPR003172">
    <property type="entry name" value="ML_dom"/>
</dbReference>
<dbReference type="FunFam" id="2.60.40.770:FF:000001">
    <property type="entry name" value="NPC intracellular cholesterol transporter 2"/>
    <property type="match status" value="3"/>
</dbReference>
<protein>
    <submittedName>
        <fullName evidence="8">Epididymal secretory protein E1</fullName>
    </submittedName>
</protein>
<dbReference type="PANTHER" id="PTHR11306">
    <property type="entry name" value="NIEMANN PICK TYPE C2 PROTEIN NPC2-RELATED"/>
    <property type="match status" value="1"/>
</dbReference>
<dbReference type="SUPFAM" id="SSF81296">
    <property type="entry name" value="E set domains"/>
    <property type="match status" value="3"/>
</dbReference>
<feature type="domain" description="MD-2-related lipid-recognition" evidence="7">
    <location>
        <begin position="189"/>
        <end position="316"/>
    </location>
</feature>
<gene>
    <name evidence="8" type="ORF">TTRE_0000143601</name>
</gene>
<dbReference type="OrthoDB" id="4937502at2759"/>
<dbReference type="Gene3D" id="2.60.40.770">
    <property type="match status" value="3"/>
</dbReference>
<keyword evidence="9" id="KW-1185">Reference proteome</keyword>
<dbReference type="EMBL" id="HG805843">
    <property type="protein sequence ID" value="CDW53173.1"/>
    <property type="molecule type" value="Genomic_DNA"/>
</dbReference>
<dbReference type="GO" id="GO:0032367">
    <property type="term" value="P:intracellular cholesterol transport"/>
    <property type="evidence" value="ECO:0007669"/>
    <property type="project" value="InterPro"/>
</dbReference>